<dbReference type="Proteomes" id="UP000321201">
    <property type="component" value="Unassembled WGS sequence"/>
</dbReference>
<reference evidence="2 3" key="1">
    <citation type="submission" date="2019-08" db="EMBL/GenBank/DDBJ databases">
        <title>Pelomicrobium methylotrophicum gen. nov., sp. nov. a moderately thermophilic, facultatively anaerobic, lithoautotrophic and methylotrophic bacterium isolated from a terrestrial mud volcano.</title>
        <authorList>
            <person name="Slobodkina G.B."/>
            <person name="Merkel A.Y."/>
            <person name="Slobodkin A.I."/>
        </authorList>
    </citation>
    <scope>NUCLEOTIDE SEQUENCE [LARGE SCALE GENOMIC DNA]</scope>
    <source>
        <strain evidence="2 3">SM250</strain>
    </source>
</reference>
<keyword evidence="1" id="KW-0472">Membrane</keyword>
<organism evidence="2 3">
    <name type="scientific">Pelomicrobium methylotrophicum</name>
    <dbReference type="NCBI Taxonomy" id="2602750"/>
    <lineage>
        <taxon>Bacteria</taxon>
        <taxon>Pseudomonadati</taxon>
        <taxon>Pseudomonadota</taxon>
        <taxon>Hydrogenophilia</taxon>
        <taxon>Hydrogenophilia incertae sedis</taxon>
        <taxon>Pelomicrobium</taxon>
    </lineage>
</organism>
<keyword evidence="1" id="KW-1133">Transmembrane helix</keyword>
<protein>
    <submittedName>
        <fullName evidence="2">Uncharacterized protein</fullName>
    </submittedName>
</protein>
<accession>A0A5C7EDL0</accession>
<comment type="caution">
    <text evidence="2">The sequence shown here is derived from an EMBL/GenBank/DDBJ whole genome shotgun (WGS) entry which is preliminary data.</text>
</comment>
<evidence type="ECO:0000313" key="3">
    <source>
        <dbReference type="Proteomes" id="UP000321201"/>
    </source>
</evidence>
<sequence length="87" mass="9730">MANYFKRYERFAFVLLLLLTVASAIMGVWCALRSLPSAAKWIGTSGLLATVTGVVQLEVSGLFVSWPRFFWTRIWGLIVSEEGVVKC</sequence>
<dbReference type="InParanoid" id="A0A5C7EDL0"/>
<dbReference type="AlphaFoldDB" id="A0A5C7EDL0"/>
<dbReference type="EMBL" id="VPFL01000043">
    <property type="protein sequence ID" value="TXF09912.1"/>
    <property type="molecule type" value="Genomic_DNA"/>
</dbReference>
<evidence type="ECO:0000313" key="2">
    <source>
        <dbReference type="EMBL" id="TXF09912.1"/>
    </source>
</evidence>
<evidence type="ECO:0000256" key="1">
    <source>
        <dbReference type="SAM" id="Phobius"/>
    </source>
</evidence>
<keyword evidence="3" id="KW-1185">Reference proteome</keyword>
<keyword evidence="1" id="KW-0812">Transmembrane</keyword>
<feature type="transmembrane region" description="Helical" evidence="1">
    <location>
        <begin position="46"/>
        <end position="66"/>
    </location>
</feature>
<name>A0A5C7EDL0_9PROT</name>
<dbReference type="RefSeq" id="WP_147801249.1">
    <property type="nucleotide sequence ID" value="NZ_VPFL01000043.1"/>
</dbReference>
<proteinExistence type="predicted"/>
<gene>
    <name evidence="2" type="ORF">FR698_16310</name>
</gene>